<accession>U9UVI8</accession>
<protein>
    <submittedName>
        <fullName evidence="1">Uncharacterized protein</fullName>
    </submittedName>
</protein>
<evidence type="ECO:0000313" key="1">
    <source>
        <dbReference type="EMBL" id="ESA23732.1"/>
    </source>
</evidence>
<reference evidence="1" key="1">
    <citation type="submission" date="2013-07" db="EMBL/GenBank/DDBJ databases">
        <title>The genome of an arbuscular mycorrhizal fungus provides insights into the evolution of the oldest plant symbiosis.</title>
        <authorList>
            <consortium name="DOE Joint Genome Institute"/>
            <person name="Tisserant E."/>
            <person name="Malbreil M."/>
            <person name="Kuo A."/>
            <person name="Kohler A."/>
            <person name="Symeonidi A."/>
            <person name="Balestrini R."/>
            <person name="Charron P."/>
            <person name="Duensing N."/>
            <person name="Frei-dit-Frey N."/>
            <person name="Gianinazzi-Pearson V."/>
            <person name="Gilbert B."/>
            <person name="Handa Y."/>
            <person name="Hijri M."/>
            <person name="Kaul R."/>
            <person name="Kawaguchi M."/>
            <person name="Krajinski F."/>
            <person name="Lammers P."/>
            <person name="Lapierre D."/>
            <person name="Masclaux F.G."/>
            <person name="Murat C."/>
            <person name="Morin E."/>
            <person name="Ndikumana S."/>
            <person name="Pagni M."/>
            <person name="Petitpierre D."/>
            <person name="Requena N."/>
            <person name="Rosikiewicz P."/>
            <person name="Riley R."/>
            <person name="Saito K."/>
            <person name="San Clemente H."/>
            <person name="Shapiro H."/>
            <person name="van Tuinen D."/>
            <person name="Becard G."/>
            <person name="Bonfante P."/>
            <person name="Paszkowski U."/>
            <person name="Shachar-Hill Y."/>
            <person name="Young J.P."/>
            <person name="Sanders I.R."/>
            <person name="Henrissat B."/>
            <person name="Rensing S.A."/>
            <person name="Grigoriev I.V."/>
            <person name="Corradi N."/>
            <person name="Roux C."/>
            <person name="Martin F."/>
        </authorList>
    </citation>
    <scope>NUCLEOTIDE SEQUENCE</scope>
    <source>
        <strain evidence="1">DAOM 197198</strain>
    </source>
</reference>
<dbReference type="EMBL" id="KI274524">
    <property type="protein sequence ID" value="ESA23732.1"/>
    <property type="molecule type" value="Genomic_DNA"/>
</dbReference>
<dbReference type="AlphaFoldDB" id="U9UVI8"/>
<gene>
    <name evidence="1" type="ORF">GLOINDRAFT_15138</name>
</gene>
<sequence>MSSELDSLKQRIIELKAKNAEVKAKYIKSREIKKRPTLLPKWMMISRKSNNNRPMPALSRTPTMLFAWSLEYKETDDFLDEIHKKRISDKIRQRNKEKKIQCESTVPSDLYYR</sequence>
<organism evidence="1">
    <name type="scientific">Rhizophagus irregularis (strain DAOM 181602 / DAOM 197198 / MUCL 43194)</name>
    <name type="common">Arbuscular mycorrhizal fungus</name>
    <name type="synonym">Glomus intraradices</name>
    <dbReference type="NCBI Taxonomy" id="747089"/>
    <lineage>
        <taxon>Eukaryota</taxon>
        <taxon>Fungi</taxon>
        <taxon>Fungi incertae sedis</taxon>
        <taxon>Mucoromycota</taxon>
        <taxon>Glomeromycotina</taxon>
        <taxon>Glomeromycetes</taxon>
        <taxon>Glomerales</taxon>
        <taxon>Glomeraceae</taxon>
        <taxon>Rhizophagus</taxon>
    </lineage>
</organism>
<name>U9UVI8_RHIID</name>
<dbReference type="HOGENOM" id="CLU_2134844_0_0_1"/>
<proteinExistence type="predicted"/>